<dbReference type="Proteomes" id="UP000199262">
    <property type="component" value="Unassembled WGS sequence"/>
</dbReference>
<dbReference type="SUPFAM" id="SSF69572">
    <property type="entry name" value="Activating enzymes of the ubiquitin-like proteins"/>
    <property type="match status" value="1"/>
</dbReference>
<dbReference type="OrthoDB" id="305697at2"/>
<evidence type="ECO:0000313" key="1">
    <source>
        <dbReference type="EMBL" id="SCW41151.1"/>
    </source>
</evidence>
<proteinExistence type="predicted"/>
<dbReference type="InterPro" id="IPR035985">
    <property type="entry name" value="Ubiquitin-activating_enz"/>
</dbReference>
<dbReference type="RefSeq" id="WP_091973661.1">
    <property type="nucleotide sequence ID" value="NZ_CP179486.1"/>
</dbReference>
<accession>A0A1G4Q9M0</accession>
<gene>
    <name evidence="1" type="ORF">SAMN02983004_01002</name>
</gene>
<protein>
    <submittedName>
        <fullName evidence="1">Thiazole/oxazole-forming peptide maturase, SagC family component</fullName>
    </submittedName>
</protein>
<keyword evidence="2" id="KW-1185">Reference proteome</keyword>
<dbReference type="GO" id="GO:0008641">
    <property type="term" value="F:ubiquitin-like modifier activating enzyme activity"/>
    <property type="evidence" value="ECO:0007669"/>
    <property type="project" value="InterPro"/>
</dbReference>
<dbReference type="AlphaFoldDB" id="A0A1G4Q9M0"/>
<dbReference type="EMBL" id="FMTE01000008">
    <property type="protein sequence ID" value="SCW41151.1"/>
    <property type="molecule type" value="Genomic_DNA"/>
</dbReference>
<dbReference type="Gene3D" id="3.40.50.720">
    <property type="entry name" value="NAD(P)-binding Rossmann-like Domain"/>
    <property type="match status" value="1"/>
</dbReference>
<name>A0A1G4Q9M0_BORJA</name>
<evidence type="ECO:0000313" key="2">
    <source>
        <dbReference type="Proteomes" id="UP000199262"/>
    </source>
</evidence>
<sequence>MNSGLYYFSDDVRVLKESKGFLIVRKGVWNYEDLIISIEDSYINELSKVFNSLSSDEGIDLIQIKNDKVKNIVRELINSGFVHLNEFGKNNRFLNYLYLGQYLEVAPQENPYLLISDDSSLINILETTAKSFNLKYELLSLENLEFLKTPIFLNKLDLINYSKSLDHFKSKFMPFEGVILLLGNLNPFLLRNINRILMGLNKPIFFGTIDGPFMLITCLEPKRTACIECYEQRIIARMTDHVLYHRFNKEYEKHKRDSKLVSSGDFLSPAYYHIAYILVGDAFTFFQIKTSKLMGRALHIYVPFFEFQNQDVLRISSCPACGYLSTYKSRCLNIETQRLVSTLISNSN</sequence>
<organism evidence="1 2">
    <name type="scientific">Borreliella japonica</name>
    <name type="common">Borrelia japonica</name>
    <dbReference type="NCBI Taxonomy" id="34095"/>
    <lineage>
        <taxon>Bacteria</taxon>
        <taxon>Pseudomonadati</taxon>
        <taxon>Spirochaetota</taxon>
        <taxon>Spirochaetia</taxon>
        <taxon>Spirochaetales</taxon>
        <taxon>Borreliaceae</taxon>
        <taxon>Borreliella</taxon>
    </lineage>
</organism>
<reference evidence="2" key="1">
    <citation type="submission" date="2016-10" db="EMBL/GenBank/DDBJ databases">
        <authorList>
            <person name="Varghese N."/>
            <person name="Submissions S."/>
        </authorList>
    </citation>
    <scope>NUCLEOTIDE SEQUENCE [LARGE SCALE GENOMIC DNA]</scope>
    <source>
        <strain evidence="2">ATCC 51557</strain>
    </source>
</reference>